<dbReference type="GO" id="GO:0016787">
    <property type="term" value="F:hydrolase activity"/>
    <property type="evidence" value="ECO:0007669"/>
    <property type="project" value="UniProtKB-KW"/>
</dbReference>
<keyword evidence="4" id="KW-0862">Zinc</keyword>
<dbReference type="AlphaFoldDB" id="A0AAD6XDA3"/>
<dbReference type="GO" id="GO:0046872">
    <property type="term" value="F:metal ion binding"/>
    <property type="evidence" value="ECO:0007669"/>
    <property type="project" value="UniProtKB-KW"/>
</dbReference>
<evidence type="ECO:0000256" key="2">
    <source>
        <dbReference type="ARBA" id="ARBA00022723"/>
    </source>
</evidence>
<dbReference type="SMART" id="SM00849">
    <property type="entry name" value="Lactamase_B"/>
    <property type="match status" value="1"/>
</dbReference>
<protein>
    <submittedName>
        <fullName evidence="6">Beta-lactamase-like protein</fullName>
    </submittedName>
</protein>
<evidence type="ECO:0000313" key="7">
    <source>
        <dbReference type="Proteomes" id="UP001218188"/>
    </source>
</evidence>
<keyword evidence="7" id="KW-1185">Reference proteome</keyword>
<dbReference type="CDD" id="cd07730">
    <property type="entry name" value="metallo-hydrolase-like_MBL-fold"/>
    <property type="match status" value="1"/>
</dbReference>
<dbReference type="Proteomes" id="UP001218188">
    <property type="component" value="Unassembled WGS sequence"/>
</dbReference>
<evidence type="ECO:0000256" key="1">
    <source>
        <dbReference type="ARBA" id="ARBA00007749"/>
    </source>
</evidence>
<evidence type="ECO:0000256" key="3">
    <source>
        <dbReference type="ARBA" id="ARBA00022801"/>
    </source>
</evidence>
<evidence type="ECO:0000313" key="6">
    <source>
        <dbReference type="EMBL" id="KAJ7044135.1"/>
    </source>
</evidence>
<proteinExistence type="inferred from homology"/>
<dbReference type="InterPro" id="IPR051013">
    <property type="entry name" value="MBL_superfamily_lactonases"/>
</dbReference>
<comment type="similarity">
    <text evidence="1">Belongs to the metallo-beta-lactamase superfamily.</text>
</comment>
<feature type="domain" description="Metallo-beta-lactamase" evidence="5">
    <location>
        <begin position="50"/>
        <end position="259"/>
    </location>
</feature>
<comment type="caution">
    <text evidence="6">The sequence shown here is derived from an EMBL/GenBank/DDBJ whole genome shotgun (WGS) entry which is preliminary data.</text>
</comment>
<dbReference type="Pfam" id="PF00753">
    <property type="entry name" value="Lactamase_B"/>
    <property type="match status" value="1"/>
</dbReference>
<dbReference type="EMBL" id="JARJCM010000008">
    <property type="protein sequence ID" value="KAJ7044135.1"/>
    <property type="molecule type" value="Genomic_DNA"/>
</dbReference>
<sequence length="360" mass="38625">MSFHDLGIPASEATVSLKAYDLMHDVRTVSVPAASFLNPALPGHEVLRLPAFAFLVENAALGRRVMFDLGPRKDPENAVPSIAAAIQAGYMSMHVSRDIVEQLGDDGVDLNSINAVIWSHAHYDHTGDTSKFPASTELVFGGATSTATHETDPTSHLKESDFAGRKSVPVDFDESTLVIGGLRAVDYFGDGSFYLLDAPGHLAGHICALARVTPTSFVYLGGDACHHPGMLRPTASLHRHFPCPGALLAATRTSVSAAHFAPPGAGEFDLTARTTPLLDVAVGGFYAEPPQARASIAKMGDFDANEDVFVVLAHDSTLEEVVGPFPTFLNDWKAKGWKERVIWSFLDEGNPAFRFNEKTA</sequence>
<dbReference type="PANTHER" id="PTHR42978">
    <property type="entry name" value="QUORUM-QUENCHING LACTONASE YTNP-RELATED-RELATED"/>
    <property type="match status" value="1"/>
</dbReference>
<organism evidence="6 7">
    <name type="scientific">Mycena alexandri</name>
    <dbReference type="NCBI Taxonomy" id="1745969"/>
    <lineage>
        <taxon>Eukaryota</taxon>
        <taxon>Fungi</taxon>
        <taxon>Dikarya</taxon>
        <taxon>Basidiomycota</taxon>
        <taxon>Agaricomycotina</taxon>
        <taxon>Agaricomycetes</taxon>
        <taxon>Agaricomycetidae</taxon>
        <taxon>Agaricales</taxon>
        <taxon>Marasmiineae</taxon>
        <taxon>Mycenaceae</taxon>
        <taxon>Mycena</taxon>
    </lineage>
</organism>
<reference evidence="6" key="1">
    <citation type="submission" date="2023-03" db="EMBL/GenBank/DDBJ databases">
        <title>Massive genome expansion in bonnet fungi (Mycena s.s.) driven by repeated elements and novel gene families across ecological guilds.</title>
        <authorList>
            <consortium name="Lawrence Berkeley National Laboratory"/>
            <person name="Harder C.B."/>
            <person name="Miyauchi S."/>
            <person name="Viragh M."/>
            <person name="Kuo A."/>
            <person name="Thoen E."/>
            <person name="Andreopoulos B."/>
            <person name="Lu D."/>
            <person name="Skrede I."/>
            <person name="Drula E."/>
            <person name="Henrissat B."/>
            <person name="Morin E."/>
            <person name="Kohler A."/>
            <person name="Barry K."/>
            <person name="LaButti K."/>
            <person name="Morin E."/>
            <person name="Salamov A."/>
            <person name="Lipzen A."/>
            <person name="Mereny Z."/>
            <person name="Hegedus B."/>
            <person name="Baldrian P."/>
            <person name="Stursova M."/>
            <person name="Weitz H."/>
            <person name="Taylor A."/>
            <person name="Grigoriev I.V."/>
            <person name="Nagy L.G."/>
            <person name="Martin F."/>
            <person name="Kauserud H."/>
        </authorList>
    </citation>
    <scope>NUCLEOTIDE SEQUENCE</scope>
    <source>
        <strain evidence="6">CBHHK200</strain>
    </source>
</reference>
<dbReference type="InterPro" id="IPR001279">
    <property type="entry name" value="Metallo-B-lactamas"/>
</dbReference>
<evidence type="ECO:0000256" key="4">
    <source>
        <dbReference type="ARBA" id="ARBA00022833"/>
    </source>
</evidence>
<dbReference type="Gene3D" id="3.60.15.10">
    <property type="entry name" value="Ribonuclease Z/Hydroxyacylglutathione hydrolase-like"/>
    <property type="match status" value="1"/>
</dbReference>
<dbReference type="SUPFAM" id="SSF56281">
    <property type="entry name" value="Metallo-hydrolase/oxidoreductase"/>
    <property type="match status" value="1"/>
</dbReference>
<keyword evidence="2" id="KW-0479">Metal-binding</keyword>
<gene>
    <name evidence="6" type="ORF">C8F04DRAFT_1071770</name>
</gene>
<evidence type="ECO:0000259" key="5">
    <source>
        <dbReference type="SMART" id="SM00849"/>
    </source>
</evidence>
<dbReference type="PANTHER" id="PTHR42978:SF5">
    <property type="entry name" value="METALLO-BETA-LACTAMASE DOMAIN-CONTAINING PROTEIN"/>
    <property type="match status" value="1"/>
</dbReference>
<keyword evidence="3" id="KW-0378">Hydrolase</keyword>
<accession>A0AAD6XDA3</accession>
<name>A0AAD6XDA3_9AGAR</name>
<dbReference type="InterPro" id="IPR036866">
    <property type="entry name" value="RibonucZ/Hydroxyglut_hydro"/>
</dbReference>